<dbReference type="SUPFAM" id="SSF52540">
    <property type="entry name" value="P-loop containing nucleoside triphosphate hydrolases"/>
    <property type="match status" value="2"/>
</dbReference>
<comment type="caution">
    <text evidence="9">The sequence shown here is derived from an EMBL/GenBank/DDBJ whole genome shotgun (WGS) entry which is preliminary data.</text>
</comment>
<dbReference type="PANTHER" id="PTHR43790">
    <property type="entry name" value="CARBOHYDRATE TRANSPORT ATP-BINDING PROTEIN MG119-RELATED"/>
    <property type="match status" value="1"/>
</dbReference>
<keyword evidence="6 9" id="KW-0067">ATP-binding</keyword>
<keyword evidence="10" id="KW-1185">Reference proteome</keyword>
<protein>
    <submittedName>
        <fullName evidence="9">Sugar ABC transporter ATP-binding protein</fullName>
    </submittedName>
</protein>
<evidence type="ECO:0000313" key="9">
    <source>
        <dbReference type="EMBL" id="MBX5088275.1"/>
    </source>
</evidence>
<name>A0ABS7IE37_9HYPH</name>
<proteinExistence type="inferred from homology"/>
<sequence>MMDMQTVPMISLKGITKRYGGIAALEAVDFDLCPGEIHALAGENGAGKSTLCKLIAGVVAPSDGELKVEGEAVAFSAPKDASRRGISMVYQETSLVPQLTVAQNIMLGRERQFNSVRKVRNTARQVLQRLNFNVDPTQLAGSLSAAKRQMVEIARAVLNEARVIILDEPTAALTPEETEHLFELMISLKKRGVAMIFISHALEEALTYADRISVLRNGRLIATGPAADFDRPRLIRHMVGQELLGSTGEKSRSPRPSASAVPVLRVENLRMGSIVNNMSFSVFPGEITGIAGLIGAGRSEMAKVVMGHTKRNLNGGRIWLDGREIRYSLPAHAVADGIAYISEDRKLDGFFDTMSIRDNIELGWLAKFGKGRFLMPFGRLRDVAKDWSKRLSIRSIGENQSVLHLSGGNQQKVVIAKSLTQKPRLVIFDEPTRGVDVGAIAEIRKIIRDFAESGAGVILISSYLPEILDLSDRILVAKGGTIAAEFSREEADARAILNAALH</sequence>
<keyword evidence="7" id="KW-0472">Membrane</keyword>
<keyword evidence="3" id="KW-0762">Sugar transport</keyword>
<keyword evidence="5" id="KW-0547">Nucleotide-binding</keyword>
<accession>A0ABS7IE37</accession>
<keyword evidence="4" id="KW-0677">Repeat</keyword>
<dbReference type="InterPro" id="IPR003593">
    <property type="entry name" value="AAA+_ATPase"/>
</dbReference>
<dbReference type="InterPro" id="IPR003439">
    <property type="entry name" value="ABC_transporter-like_ATP-bd"/>
</dbReference>
<dbReference type="PANTHER" id="PTHR43790:SF9">
    <property type="entry name" value="GALACTOFURANOSE TRANSPORTER ATP-BINDING PROTEIN YTFR"/>
    <property type="match status" value="1"/>
</dbReference>
<evidence type="ECO:0000259" key="8">
    <source>
        <dbReference type="PROSITE" id="PS50893"/>
    </source>
</evidence>
<dbReference type="Pfam" id="PF00005">
    <property type="entry name" value="ABC_tran"/>
    <property type="match status" value="2"/>
</dbReference>
<dbReference type="InterPro" id="IPR017871">
    <property type="entry name" value="ABC_transporter-like_CS"/>
</dbReference>
<organism evidence="9 10">
    <name type="scientific">Rhizobium lentis</name>
    <dbReference type="NCBI Taxonomy" id="1138194"/>
    <lineage>
        <taxon>Bacteria</taxon>
        <taxon>Pseudomonadati</taxon>
        <taxon>Pseudomonadota</taxon>
        <taxon>Alphaproteobacteria</taxon>
        <taxon>Hyphomicrobiales</taxon>
        <taxon>Rhizobiaceae</taxon>
        <taxon>Rhizobium/Agrobacterium group</taxon>
        <taxon>Rhizobium</taxon>
    </lineage>
</organism>
<gene>
    <name evidence="9" type="ORF">HJB60_03670</name>
</gene>
<comment type="similarity">
    <text evidence="1">Belongs to the ABC transporter superfamily.</text>
</comment>
<evidence type="ECO:0000256" key="4">
    <source>
        <dbReference type="ARBA" id="ARBA00022737"/>
    </source>
</evidence>
<dbReference type="EMBL" id="JABDYF010000001">
    <property type="protein sequence ID" value="MBX5088275.1"/>
    <property type="molecule type" value="Genomic_DNA"/>
</dbReference>
<evidence type="ECO:0000256" key="1">
    <source>
        <dbReference type="ARBA" id="ARBA00005417"/>
    </source>
</evidence>
<keyword evidence="2" id="KW-0813">Transport</keyword>
<evidence type="ECO:0000256" key="5">
    <source>
        <dbReference type="ARBA" id="ARBA00022741"/>
    </source>
</evidence>
<dbReference type="CDD" id="cd03216">
    <property type="entry name" value="ABC_Carb_Monos_I"/>
    <property type="match status" value="1"/>
</dbReference>
<evidence type="ECO:0000256" key="3">
    <source>
        <dbReference type="ARBA" id="ARBA00022597"/>
    </source>
</evidence>
<feature type="domain" description="ABC transporter" evidence="8">
    <location>
        <begin position="258"/>
        <end position="499"/>
    </location>
</feature>
<dbReference type="Gene3D" id="3.40.50.300">
    <property type="entry name" value="P-loop containing nucleotide triphosphate hydrolases"/>
    <property type="match status" value="2"/>
</dbReference>
<feature type="domain" description="ABC transporter" evidence="8">
    <location>
        <begin position="10"/>
        <end position="242"/>
    </location>
</feature>
<dbReference type="SMART" id="SM00382">
    <property type="entry name" value="AAA"/>
    <property type="match status" value="2"/>
</dbReference>
<dbReference type="PROSITE" id="PS00211">
    <property type="entry name" value="ABC_TRANSPORTER_1"/>
    <property type="match status" value="1"/>
</dbReference>
<evidence type="ECO:0000256" key="2">
    <source>
        <dbReference type="ARBA" id="ARBA00022448"/>
    </source>
</evidence>
<dbReference type="Proteomes" id="UP000770629">
    <property type="component" value="Unassembled WGS sequence"/>
</dbReference>
<dbReference type="GO" id="GO:0005524">
    <property type="term" value="F:ATP binding"/>
    <property type="evidence" value="ECO:0007669"/>
    <property type="project" value="UniProtKB-KW"/>
</dbReference>
<evidence type="ECO:0000256" key="6">
    <source>
        <dbReference type="ARBA" id="ARBA00022840"/>
    </source>
</evidence>
<reference evidence="9 10" key="1">
    <citation type="submission" date="2020-04" db="EMBL/GenBank/DDBJ databases">
        <title>Global-level population genomics: horizontal gene transfer, symbiosis and evolution in Rhizobia.</title>
        <authorList>
            <person name="Gai Y."/>
        </authorList>
    </citation>
    <scope>NUCLEOTIDE SEQUENCE [LARGE SCALE GENOMIC DNA]</scope>
    <source>
        <strain evidence="9 10">BLR33</strain>
    </source>
</reference>
<evidence type="ECO:0000256" key="7">
    <source>
        <dbReference type="ARBA" id="ARBA00023136"/>
    </source>
</evidence>
<evidence type="ECO:0000313" key="10">
    <source>
        <dbReference type="Proteomes" id="UP000770629"/>
    </source>
</evidence>
<dbReference type="PROSITE" id="PS50893">
    <property type="entry name" value="ABC_TRANSPORTER_2"/>
    <property type="match status" value="2"/>
</dbReference>
<dbReference type="CDD" id="cd03215">
    <property type="entry name" value="ABC_Carb_Monos_II"/>
    <property type="match status" value="1"/>
</dbReference>
<dbReference type="RefSeq" id="WP_221118444.1">
    <property type="nucleotide sequence ID" value="NZ_JABDYF010000001.1"/>
</dbReference>
<dbReference type="InterPro" id="IPR050107">
    <property type="entry name" value="ABC_carbohydrate_import_ATPase"/>
</dbReference>
<dbReference type="InterPro" id="IPR027417">
    <property type="entry name" value="P-loop_NTPase"/>
</dbReference>